<accession>Q86H55</accession>
<feature type="compositionally biased region" description="Low complexity" evidence="5">
    <location>
        <begin position="248"/>
        <end position="260"/>
    </location>
</feature>
<feature type="domain" description="RRM" evidence="6">
    <location>
        <begin position="76"/>
        <end position="153"/>
    </location>
</feature>
<dbReference type="GO" id="GO:0005730">
    <property type="term" value="C:nucleolus"/>
    <property type="evidence" value="ECO:0000318"/>
    <property type="project" value="GO_Central"/>
</dbReference>
<organism evidence="7 8">
    <name type="scientific">Dictyostelium discoideum</name>
    <name type="common">Social amoeba</name>
    <dbReference type="NCBI Taxonomy" id="44689"/>
    <lineage>
        <taxon>Eukaryota</taxon>
        <taxon>Amoebozoa</taxon>
        <taxon>Evosea</taxon>
        <taxon>Eumycetozoa</taxon>
        <taxon>Dictyostelia</taxon>
        <taxon>Dictyosteliales</taxon>
        <taxon>Dictyosteliaceae</taxon>
        <taxon>Dictyostelium</taxon>
    </lineage>
</organism>
<dbReference type="VEuPathDB" id="AmoebaDB:DDB_G0275885"/>
<dbReference type="InterPro" id="IPR012677">
    <property type="entry name" value="Nucleotide-bd_a/b_plait_sf"/>
</dbReference>
<evidence type="ECO:0000259" key="6">
    <source>
        <dbReference type="PROSITE" id="PS50102"/>
    </source>
</evidence>
<keyword evidence="8" id="KW-1185">Reference proteome</keyword>
<dbReference type="Proteomes" id="UP000002195">
    <property type="component" value="Unassembled WGS sequence"/>
</dbReference>
<proteinExistence type="predicted"/>
<protein>
    <recommendedName>
        <fullName evidence="6">RRM domain-containing protein</fullName>
    </recommendedName>
</protein>
<evidence type="ECO:0000256" key="3">
    <source>
        <dbReference type="ARBA" id="ARBA00023242"/>
    </source>
</evidence>
<dbReference type="OMA" id="SDHTHDL"/>
<comment type="caution">
    <text evidence="7">The sequence shown here is derived from an EMBL/GenBank/DDBJ whole genome shotgun (WGS) entry which is preliminary data.</text>
</comment>
<keyword evidence="2 4" id="KW-0694">RNA-binding</keyword>
<dbReference type="PROSITE" id="PS50102">
    <property type="entry name" value="RRM"/>
    <property type="match status" value="1"/>
</dbReference>
<dbReference type="InterPro" id="IPR035979">
    <property type="entry name" value="RBD_domain_sf"/>
</dbReference>
<dbReference type="GO" id="GO:0003723">
    <property type="term" value="F:RNA binding"/>
    <property type="evidence" value="ECO:0000318"/>
    <property type="project" value="GO_Central"/>
</dbReference>
<sequence length="269" mass="30714">MKWDDEQKMVGKSKASQKPIVKSNEIESKKVSKTVEPKSLNDGFSNSHDVVPVGKKEKGEKQLNKSKEYVLGVKGSTILIREVPKGFYETEIYKFFKQFGDIKCVRVDRTLSGKFAKCAFVRFFDAEVAKIAKEAMNGYIMFGKKLDISIMDGWVPHQSSFCPRELLLSATNIHMDSLHNASKRIKEEKDTYNQLPTESIIKLLNERINREIILKEKLKEFEIDYKFTGYLDAVKSALEPKQTEIKTTKTTPTPTTTTKTVTKKIVKSK</sequence>
<evidence type="ECO:0000256" key="5">
    <source>
        <dbReference type="SAM" id="MobiDB-lite"/>
    </source>
</evidence>
<dbReference type="dictyBase" id="DDB_G0275885"/>
<keyword evidence="3" id="KW-0539">Nucleus</keyword>
<dbReference type="InParanoid" id="Q86H55"/>
<feature type="region of interest" description="Disordered" evidence="5">
    <location>
        <begin position="246"/>
        <end position="269"/>
    </location>
</feature>
<dbReference type="FunCoup" id="Q86H55">
    <property type="interactions" value="170"/>
</dbReference>
<dbReference type="PaxDb" id="44689-DDB0217706"/>
<feature type="compositionally biased region" description="Basic and acidic residues" evidence="5">
    <location>
        <begin position="24"/>
        <end position="36"/>
    </location>
</feature>
<dbReference type="SMART" id="SM00360">
    <property type="entry name" value="RRM"/>
    <property type="match status" value="1"/>
</dbReference>
<gene>
    <name evidence="7" type="ORF">DDB_G0275885</name>
</gene>
<dbReference type="RefSeq" id="XP_643547.2">
    <property type="nucleotide sequence ID" value="XM_638455.2"/>
</dbReference>
<dbReference type="SUPFAM" id="SSF54928">
    <property type="entry name" value="RNA-binding domain, RBD"/>
    <property type="match status" value="1"/>
</dbReference>
<dbReference type="eggNOG" id="KOG4208">
    <property type="taxonomic scope" value="Eukaryota"/>
</dbReference>
<evidence type="ECO:0000256" key="2">
    <source>
        <dbReference type="ARBA" id="ARBA00022884"/>
    </source>
</evidence>
<evidence type="ECO:0000256" key="4">
    <source>
        <dbReference type="PROSITE-ProRule" id="PRU00176"/>
    </source>
</evidence>
<dbReference type="GeneID" id="8620129"/>
<name>Q86H55_DICDI</name>
<dbReference type="SMR" id="Q86H55"/>
<reference evidence="7 8" key="1">
    <citation type="journal article" date="2005" name="Nature">
        <title>The genome of the social amoeba Dictyostelium discoideum.</title>
        <authorList>
            <consortium name="The Dictyostelium discoideum Sequencing Consortium"/>
            <person name="Eichinger L."/>
            <person name="Pachebat J.A."/>
            <person name="Glockner G."/>
            <person name="Rajandream M.A."/>
            <person name="Sucgang R."/>
            <person name="Berriman M."/>
            <person name="Song J."/>
            <person name="Olsen R."/>
            <person name="Szafranski K."/>
            <person name="Xu Q."/>
            <person name="Tunggal B."/>
            <person name="Kummerfeld S."/>
            <person name="Madera M."/>
            <person name="Konfortov B.A."/>
            <person name="Rivero F."/>
            <person name="Bankier A.T."/>
            <person name="Lehmann R."/>
            <person name="Hamlin N."/>
            <person name="Davies R."/>
            <person name="Gaudet P."/>
            <person name="Fey P."/>
            <person name="Pilcher K."/>
            <person name="Chen G."/>
            <person name="Saunders D."/>
            <person name="Sodergren E."/>
            <person name="Davis P."/>
            <person name="Kerhornou A."/>
            <person name="Nie X."/>
            <person name="Hall N."/>
            <person name="Anjard C."/>
            <person name="Hemphill L."/>
            <person name="Bason N."/>
            <person name="Farbrother P."/>
            <person name="Desany B."/>
            <person name="Just E."/>
            <person name="Morio T."/>
            <person name="Rost R."/>
            <person name="Churcher C."/>
            <person name="Cooper J."/>
            <person name="Haydock S."/>
            <person name="van Driessche N."/>
            <person name="Cronin A."/>
            <person name="Goodhead I."/>
            <person name="Muzny D."/>
            <person name="Mourier T."/>
            <person name="Pain A."/>
            <person name="Lu M."/>
            <person name="Harper D."/>
            <person name="Lindsay R."/>
            <person name="Hauser H."/>
            <person name="James K."/>
            <person name="Quiles M."/>
            <person name="Madan Babu M."/>
            <person name="Saito T."/>
            <person name="Buchrieser C."/>
            <person name="Wardroper A."/>
            <person name="Felder M."/>
            <person name="Thangavelu M."/>
            <person name="Johnson D."/>
            <person name="Knights A."/>
            <person name="Loulseged H."/>
            <person name="Mungall K."/>
            <person name="Oliver K."/>
            <person name="Price C."/>
            <person name="Quail M.A."/>
            <person name="Urushihara H."/>
            <person name="Hernandez J."/>
            <person name="Rabbinowitsch E."/>
            <person name="Steffen D."/>
            <person name="Sanders M."/>
            <person name="Ma J."/>
            <person name="Kohara Y."/>
            <person name="Sharp S."/>
            <person name="Simmonds M."/>
            <person name="Spiegler S."/>
            <person name="Tivey A."/>
            <person name="Sugano S."/>
            <person name="White B."/>
            <person name="Walker D."/>
            <person name="Woodward J."/>
            <person name="Winckler T."/>
            <person name="Tanaka Y."/>
            <person name="Shaulsky G."/>
            <person name="Schleicher M."/>
            <person name="Weinstock G."/>
            <person name="Rosenthal A."/>
            <person name="Cox E.C."/>
            <person name="Chisholm R.L."/>
            <person name="Gibbs R."/>
            <person name="Loomis W.F."/>
            <person name="Platzer M."/>
            <person name="Kay R.R."/>
            <person name="Williams J."/>
            <person name="Dear P.H."/>
            <person name="Noegel A.A."/>
            <person name="Barrell B."/>
            <person name="Kuspa A."/>
        </authorList>
    </citation>
    <scope>NUCLEOTIDE SEQUENCE [LARGE SCALE GENOMIC DNA]</scope>
    <source>
        <strain evidence="7 8">AX4</strain>
    </source>
</reference>
<dbReference type="PhylomeDB" id="Q86H55"/>
<accession>Q552Y1</accession>
<evidence type="ECO:0000256" key="1">
    <source>
        <dbReference type="ARBA" id="ARBA00004604"/>
    </source>
</evidence>
<evidence type="ECO:0000313" key="7">
    <source>
        <dbReference type="EMBL" id="EAL69693.2"/>
    </source>
</evidence>
<dbReference type="EMBL" id="AAFI02000013">
    <property type="protein sequence ID" value="EAL69693.2"/>
    <property type="molecule type" value="Genomic_DNA"/>
</dbReference>
<dbReference type="PANTHER" id="PTHR46754">
    <property type="entry name" value="MKI67 FHA DOMAIN-INTERACTING NUCLEOLAR PHOSPHOPROTEIN"/>
    <property type="match status" value="1"/>
</dbReference>
<dbReference type="STRING" id="44689.Q86H55"/>
<dbReference type="Gene3D" id="3.30.70.330">
    <property type="match status" value="1"/>
</dbReference>
<feature type="region of interest" description="Disordered" evidence="5">
    <location>
        <begin position="1"/>
        <end position="46"/>
    </location>
</feature>
<dbReference type="KEGG" id="ddi:DDB_G0275885"/>
<dbReference type="InterPro" id="IPR000504">
    <property type="entry name" value="RRM_dom"/>
</dbReference>
<dbReference type="Pfam" id="PF00076">
    <property type="entry name" value="RRM_1"/>
    <property type="match status" value="1"/>
</dbReference>
<dbReference type="AlphaFoldDB" id="Q86H55"/>
<evidence type="ECO:0000313" key="8">
    <source>
        <dbReference type="Proteomes" id="UP000002195"/>
    </source>
</evidence>
<dbReference type="HOGENOM" id="CLU_1035981_0_0_1"/>
<comment type="subcellular location">
    <subcellularLocation>
        <location evidence="1">Nucleus</location>
        <location evidence="1">Nucleolus</location>
    </subcellularLocation>
</comment>